<evidence type="ECO:0000313" key="1">
    <source>
        <dbReference type="EMBL" id="KAL3699458.1"/>
    </source>
</evidence>
<name>A0ABD3I7C0_9MARC</name>
<proteinExistence type="predicted"/>
<accession>A0ABD3I7C0</accession>
<keyword evidence="2" id="KW-1185">Reference proteome</keyword>
<protein>
    <submittedName>
        <fullName evidence="1">Uncharacterized protein</fullName>
    </submittedName>
</protein>
<organism evidence="1 2">
    <name type="scientific">Riccia sorocarpa</name>
    <dbReference type="NCBI Taxonomy" id="122646"/>
    <lineage>
        <taxon>Eukaryota</taxon>
        <taxon>Viridiplantae</taxon>
        <taxon>Streptophyta</taxon>
        <taxon>Embryophyta</taxon>
        <taxon>Marchantiophyta</taxon>
        <taxon>Marchantiopsida</taxon>
        <taxon>Marchantiidae</taxon>
        <taxon>Marchantiales</taxon>
        <taxon>Ricciaceae</taxon>
        <taxon>Riccia</taxon>
    </lineage>
</organism>
<comment type="caution">
    <text evidence="1">The sequence shown here is derived from an EMBL/GenBank/DDBJ whole genome shotgun (WGS) entry which is preliminary data.</text>
</comment>
<gene>
    <name evidence="1" type="ORF">R1sor_017480</name>
</gene>
<dbReference type="EMBL" id="JBJQOH010000001">
    <property type="protein sequence ID" value="KAL3699458.1"/>
    <property type="molecule type" value="Genomic_DNA"/>
</dbReference>
<sequence length="110" mass="12002">MRSRVHLVRVADQSVSYQQSEGYERENEARSFDGVVMKAGKDKCIWDFRGIPVDGRVGGWLADGERNCMTGELNYAGLGEIVGIGDAAATAVFWVSFCSYGASERDCIGV</sequence>
<dbReference type="Proteomes" id="UP001633002">
    <property type="component" value="Unassembled WGS sequence"/>
</dbReference>
<dbReference type="AlphaFoldDB" id="A0ABD3I7C0"/>
<reference evidence="1 2" key="1">
    <citation type="submission" date="2024-09" db="EMBL/GenBank/DDBJ databases">
        <title>Chromosome-scale assembly of Riccia sorocarpa.</title>
        <authorList>
            <person name="Paukszto L."/>
        </authorList>
    </citation>
    <scope>NUCLEOTIDE SEQUENCE [LARGE SCALE GENOMIC DNA]</scope>
    <source>
        <strain evidence="1">LP-2024</strain>
        <tissue evidence="1">Aerial parts of the thallus</tissue>
    </source>
</reference>
<evidence type="ECO:0000313" key="2">
    <source>
        <dbReference type="Proteomes" id="UP001633002"/>
    </source>
</evidence>